<dbReference type="InterPro" id="IPR000421">
    <property type="entry name" value="FA58C"/>
</dbReference>
<evidence type="ECO:0000313" key="4">
    <source>
        <dbReference type="Proteomes" id="UP000223913"/>
    </source>
</evidence>
<dbReference type="OrthoDB" id="1312186at2"/>
<feature type="signal peptide" evidence="1">
    <location>
        <begin position="1"/>
        <end position="24"/>
    </location>
</feature>
<dbReference type="Proteomes" id="UP000223913">
    <property type="component" value="Unassembled WGS sequence"/>
</dbReference>
<dbReference type="Gene3D" id="2.60.120.260">
    <property type="entry name" value="Galactose-binding domain-like"/>
    <property type="match status" value="1"/>
</dbReference>
<sequence>MKRVLYLNIAIWLSAALLFVACEAEEGPVPLESNSNPPGQLTNIQVENLKGKVRLRYTLPEDEDLLYVRANYTLENGETVEVKSSFYNNFMLLEGFRGEQDVPVQLRTVNRSEVASEPVEISVNPLLAPIFDVFSTLKVETDFGGVRITATNEDKDDVSILVMNRNDLGDWEPLPNSIYTSSLDINQSIRGYDTTAVDFAITIRDRWLNTTDTLFTTLKPLYETLIPTSGYRPVRLLNDQPPYPENRVEYLWDGQFFWPNVWLTLRSDPSQDHTVTVDMGTTAKLSRIKMWQYPEWVGGVQTYYYLGAMKEFRIWGTNETPDPSGSFDGWTLLGEYEVTKPSGLPYGQQSNEDVLSATAGEDFEIPFDAPPVRYIRVQNLENFAGQESLAIAEMLMYGAPK</sequence>
<dbReference type="AlphaFoldDB" id="A0A2D0N2P4"/>
<gene>
    <name evidence="3" type="ORF">CRP01_30505</name>
</gene>
<dbReference type="InterPro" id="IPR032164">
    <property type="entry name" value="DUF5000"/>
</dbReference>
<evidence type="ECO:0000259" key="2">
    <source>
        <dbReference type="PROSITE" id="PS50022"/>
    </source>
</evidence>
<accession>A0A2D0N2P4</accession>
<organism evidence="3 4">
    <name type="scientific">Flavilitoribacter nigricans (strain ATCC 23147 / DSM 23189 / NBRC 102662 / NCIMB 1420 / SS-2)</name>
    <name type="common">Lewinella nigricans</name>
    <dbReference type="NCBI Taxonomy" id="1122177"/>
    <lineage>
        <taxon>Bacteria</taxon>
        <taxon>Pseudomonadati</taxon>
        <taxon>Bacteroidota</taxon>
        <taxon>Saprospiria</taxon>
        <taxon>Saprospirales</taxon>
        <taxon>Lewinellaceae</taxon>
        <taxon>Flavilitoribacter</taxon>
    </lineage>
</organism>
<keyword evidence="1" id="KW-0732">Signal</keyword>
<proteinExistence type="predicted"/>
<dbReference type="Pfam" id="PF16391">
    <property type="entry name" value="DUF5000"/>
    <property type="match status" value="1"/>
</dbReference>
<dbReference type="InterPro" id="IPR032527">
    <property type="entry name" value="DUF4959"/>
</dbReference>
<protein>
    <submittedName>
        <fullName evidence="3">Galactose-binding protein</fullName>
    </submittedName>
</protein>
<dbReference type="Pfam" id="PF16323">
    <property type="entry name" value="DUF4959"/>
    <property type="match status" value="1"/>
</dbReference>
<dbReference type="EMBL" id="PDUD01000037">
    <property type="protein sequence ID" value="PHN02717.1"/>
    <property type="molecule type" value="Genomic_DNA"/>
</dbReference>
<dbReference type="RefSeq" id="WP_099153859.1">
    <property type="nucleotide sequence ID" value="NZ_PDUD01000037.1"/>
</dbReference>
<name>A0A2D0N2P4_FLAN2</name>
<dbReference type="InterPro" id="IPR033431">
    <property type="entry name" value="DUF5126"/>
</dbReference>
<reference evidence="3 4" key="1">
    <citation type="submission" date="2017-10" db="EMBL/GenBank/DDBJ databases">
        <title>The draft genome sequence of Lewinella nigricans NBRC 102662.</title>
        <authorList>
            <person name="Wang K."/>
        </authorList>
    </citation>
    <scope>NUCLEOTIDE SEQUENCE [LARGE SCALE GENOMIC DNA]</scope>
    <source>
        <strain evidence="3 4">NBRC 102662</strain>
    </source>
</reference>
<dbReference type="Pfam" id="PF17166">
    <property type="entry name" value="DUF5126"/>
    <property type="match status" value="1"/>
</dbReference>
<comment type="caution">
    <text evidence="3">The sequence shown here is derived from an EMBL/GenBank/DDBJ whole genome shotgun (WGS) entry which is preliminary data.</text>
</comment>
<feature type="domain" description="F5/8 type C" evidence="2">
    <location>
        <begin position="262"/>
        <end position="399"/>
    </location>
</feature>
<evidence type="ECO:0000256" key="1">
    <source>
        <dbReference type="SAM" id="SignalP"/>
    </source>
</evidence>
<evidence type="ECO:0000313" key="3">
    <source>
        <dbReference type="EMBL" id="PHN02717.1"/>
    </source>
</evidence>
<dbReference type="PROSITE" id="PS51257">
    <property type="entry name" value="PROKAR_LIPOPROTEIN"/>
    <property type="match status" value="1"/>
</dbReference>
<dbReference type="PROSITE" id="PS50022">
    <property type="entry name" value="FA58C_3"/>
    <property type="match status" value="1"/>
</dbReference>
<feature type="chain" id="PRO_5012519506" evidence="1">
    <location>
        <begin position="25"/>
        <end position="401"/>
    </location>
</feature>
<keyword evidence="4" id="KW-1185">Reference proteome</keyword>